<dbReference type="Proteomes" id="UP000051461">
    <property type="component" value="Unassembled WGS sequence"/>
</dbReference>
<keyword evidence="3" id="KW-1185">Reference proteome</keyword>
<dbReference type="PATRIC" id="fig|1423726.3.peg.2810"/>
<organism evidence="2 3">
    <name type="scientific">Loigolactobacillus bifermentans DSM 20003</name>
    <dbReference type="NCBI Taxonomy" id="1423726"/>
    <lineage>
        <taxon>Bacteria</taxon>
        <taxon>Bacillati</taxon>
        <taxon>Bacillota</taxon>
        <taxon>Bacilli</taxon>
        <taxon>Lactobacillales</taxon>
        <taxon>Lactobacillaceae</taxon>
        <taxon>Loigolactobacillus</taxon>
    </lineage>
</organism>
<evidence type="ECO:0000313" key="2">
    <source>
        <dbReference type="EMBL" id="KRK38986.1"/>
    </source>
</evidence>
<accession>A0A0R1H6B0</accession>
<dbReference type="RefSeq" id="WP_057904358.1">
    <property type="nucleotide sequence ID" value="NZ_AZDA01000046.1"/>
</dbReference>
<name>A0A0R1H6B0_9LACO</name>
<proteinExistence type="predicted"/>
<reference evidence="2 3" key="1">
    <citation type="journal article" date="2015" name="Genome Announc.">
        <title>Expanding the biotechnology potential of lactobacilli through comparative genomics of 213 strains and associated genera.</title>
        <authorList>
            <person name="Sun Z."/>
            <person name="Harris H.M."/>
            <person name="McCann A."/>
            <person name="Guo C."/>
            <person name="Argimon S."/>
            <person name="Zhang W."/>
            <person name="Yang X."/>
            <person name="Jeffery I.B."/>
            <person name="Cooney J.C."/>
            <person name="Kagawa T.F."/>
            <person name="Liu W."/>
            <person name="Song Y."/>
            <person name="Salvetti E."/>
            <person name="Wrobel A."/>
            <person name="Rasinkangas P."/>
            <person name="Parkhill J."/>
            <person name="Rea M.C."/>
            <person name="O'Sullivan O."/>
            <person name="Ritari J."/>
            <person name="Douillard F.P."/>
            <person name="Paul Ross R."/>
            <person name="Yang R."/>
            <person name="Briner A.E."/>
            <person name="Felis G.E."/>
            <person name="de Vos W.M."/>
            <person name="Barrangou R."/>
            <person name="Klaenhammer T.R."/>
            <person name="Caufield P.W."/>
            <person name="Cui Y."/>
            <person name="Zhang H."/>
            <person name="O'Toole P.W."/>
        </authorList>
    </citation>
    <scope>NUCLEOTIDE SEQUENCE [LARGE SCALE GENOMIC DNA]</scope>
    <source>
        <strain evidence="2 3">DSM 20003</strain>
    </source>
</reference>
<protein>
    <recommendedName>
        <fullName evidence="4">Phage protein</fullName>
    </recommendedName>
</protein>
<sequence>MADTEDPLLSKFKQHIEYEEGMDDSMFDTYLKSARSLVKVATGWEPEQSVLMIAAMLNDWRVPDSDMQKALDAMTPILLAEGLADHDETAEPSEVASNTAEAD</sequence>
<dbReference type="EMBL" id="AZDA01000046">
    <property type="protein sequence ID" value="KRK38986.1"/>
    <property type="molecule type" value="Genomic_DNA"/>
</dbReference>
<dbReference type="STRING" id="1423726.FC07_GL002702"/>
<comment type="caution">
    <text evidence="2">The sequence shown here is derived from an EMBL/GenBank/DDBJ whole genome shotgun (WGS) entry which is preliminary data.</text>
</comment>
<dbReference type="AlphaFoldDB" id="A0A0R1H6B0"/>
<feature type="region of interest" description="Disordered" evidence="1">
    <location>
        <begin position="82"/>
        <end position="103"/>
    </location>
</feature>
<evidence type="ECO:0008006" key="4">
    <source>
        <dbReference type="Google" id="ProtNLM"/>
    </source>
</evidence>
<gene>
    <name evidence="2" type="ORF">FC07_GL002702</name>
</gene>
<evidence type="ECO:0000313" key="3">
    <source>
        <dbReference type="Proteomes" id="UP000051461"/>
    </source>
</evidence>
<dbReference type="OrthoDB" id="2185827at2"/>
<evidence type="ECO:0000256" key="1">
    <source>
        <dbReference type="SAM" id="MobiDB-lite"/>
    </source>
</evidence>